<dbReference type="Pfam" id="PF00899">
    <property type="entry name" value="ThiF"/>
    <property type="match status" value="1"/>
</dbReference>
<dbReference type="InterPro" id="IPR045886">
    <property type="entry name" value="ThiF/MoeB/HesA"/>
</dbReference>
<comment type="caution">
    <text evidence="2">The sequence shown here is derived from an EMBL/GenBank/DDBJ whole genome shotgun (WGS) entry which is preliminary data.</text>
</comment>
<dbReference type="GO" id="GO:0008641">
    <property type="term" value="F:ubiquitin-like modifier activating enzyme activity"/>
    <property type="evidence" value="ECO:0007669"/>
    <property type="project" value="InterPro"/>
</dbReference>
<dbReference type="GO" id="GO:0004792">
    <property type="term" value="F:thiosulfate-cyanide sulfurtransferase activity"/>
    <property type="evidence" value="ECO:0007669"/>
    <property type="project" value="TreeGrafter"/>
</dbReference>
<dbReference type="Proteomes" id="UP000438182">
    <property type="component" value="Unassembled WGS sequence"/>
</dbReference>
<feature type="domain" description="THIF-type NAD/FAD binding fold" evidence="1">
    <location>
        <begin position="21"/>
        <end position="252"/>
    </location>
</feature>
<keyword evidence="3" id="KW-1185">Reference proteome</keyword>
<dbReference type="GO" id="GO:0005829">
    <property type="term" value="C:cytosol"/>
    <property type="evidence" value="ECO:0007669"/>
    <property type="project" value="TreeGrafter"/>
</dbReference>
<name>A0A6I4NYJ5_9MICO</name>
<dbReference type="AlphaFoldDB" id="A0A6I4NYJ5"/>
<dbReference type="GO" id="GO:0016779">
    <property type="term" value="F:nucleotidyltransferase activity"/>
    <property type="evidence" value="ECO:0007669"/>
    <property type="project" value="TreeGrafter"/>
</dbReference>
<reference evidence="2 3" key="1">
    <citation type="submission" date="2019-12" db="EMBL/GenBank/DDBJ databases">
        <authorList>
            <person name="Kim Y.S."/>
        </authorList>
    </citation>
    <scope>NUCLEOTIDE SEQUENCE [LARGE SCALE GENOMIC DNA]</scope>
    <source>
        <strain evidence="2 3">MMS17-SY077</strain>
    </source>
</reference>
<dbReference type="Gene3D" id="3.40.50.720">
    <property type="entry name" value="NAD(P)-binding Rossmann-like Domain"/>
    <property type="match status" value="1"/>
</dbReference>
<dbReference type="PANTHER" id="PTHR10953:SF102">
    <property type="entry name" value="ADENYLYLTRANSFERASE AND SULFURTRANSFERASE MOCS3"/>
    <property type="match status" value="1"/>
</dbReference>
<proteinExistence type="predicted"/>
<dbReference type="InterPro" id="IPR000594">
    <property type="entry name" value="ThiF_NAD_FAD-bd"/>
</dbReference>
<accession>A0A6I4NYJ5</accession>
<sequence>MRIDPLVEPGPELAPEDRARYARQLALPAVGELGQRRLGAARVLVVGAGGLGSPVLLYLAAAGVGTIGIVDVDAVEVSNLQRQVIHSTADLGRSKVASAAESVRALNPGVVVEEHDYRMTVRNAAELATGYDLVVDGSDTLFTRYLVADACEAAGKPLVWGSVLALDGQVTVFWSEAPDGAARVLRDLHPDTGNPFDTFGVCATEGVSPAVCGLIGSAMAGEAISLITGGEVLLGRVLVYSGQFKSWAELEVLPAVPSVE</sequence>
<dbReference type="InterPro" id="IPR035985">
    <property type="entry name" value="Ubiquitin-activating_enz"/>
</dbReference>
<dbReference type="CDD" id="cd00757">
    <property type="entry name" value="ThiF_MoeB_HesA_family"/>
    <property type="match status" value="1"/>
</dbReference>
<organism evidence="2 3">
    <name type="scientific">Agromyces seonyuensis</name>
    <dbReference type="NCBI Taxonomy" id="2662446"/>
    <lineage>
        <taxon>Bacteria</taxon>
        <taxon>Bacillati</taxon>
        <taxon>Actinomycetota</taxon>
        <taxon>Actinomycetes</taxon>
        <taxon>Micrococcales</taxon>
        <taxon>Microbacteriaceae</taxon>
        <taxon>Agromyces</taxon>
    </lineage>
</organism>
<evidence type="ECO:0000313" key="3">
    <source>
        <dbReference type="Proteomes" id="UP000438182"/>
    </source>
</evidence>
<dbReference type="GO" id="GO:0008146">
    <property type="term" value="F:sulfotransferase activity"/>
    <property type="evidence" value="ECO:0007669"/>
    <property type="project" value="TreeGrafter"/>
</dbReference>
<evidence type="ECO:0000313" key="2">
    <source>
        <dbReference type="EMBL" id="MWB97515.1"/>
    </source>
</evidence>
<dbReference type="SUPFAM" id="SSF69572">
    <property type="entry name" value="Activating enzymes of the ubiquitin-like proteins"/>
    <property type="match status" value="1"/>
</dbReference>
<protein>
    <recommendedName>
        <fullName evidence="1">THIF-type NAD/FAD binding fold domain-containing protein</fullName>
    </recommendedName>
</protein>
<dbReference type="RefSeq" id="WP_160422861.1">
    <property type="nucleotide sequence ID" value="NZ_WSTA01000007.1"/>
</dbReference>
<dbReference type="EMBL" id="WSTA01000007">
    <property type="protein sequence ID" value="MWB97515.1"/>
    <property type="molecule type" value="Genomic_DNA"/>
</dbReference>
<gene>
    <name evidence="2" type="ORF">GB864_02945</name>
</gene>
<dbReference type="PANTHER" id="PTHR10953">
    <property type="entry name" value="UBIQUITIN-ACTIVATING ENZYME E1"/>
    <property type="match status" value="1"/>
</dbReference>
<evidence type="ECO:0000259" key="1">
    <source>
        <dbReference type="Pfam" id="PF00899"/>
    </source>
</evidence>